<dbReference type="AlphaFoldDB" id="A0A5B7JNW8"/>
<evidence type="ECO:0000313" key="2">
    <source>
        <dbReference type="EMBL" id="MPC96305.1"/>
    </source>
</evidence>
<dbReference type="EMBL" id="VSRR010105425">
    <property type="protein sequence ID" value="MPC96305.1"/>
    <property type="molecule type" value="Genomic_DNA"/>
</dbReference>
<organism evidence="2 3">
    <name type="scientific">Portunus trituberculatus</name>
    <name type="common">Swimming crab</name>
    <name type="synonym">Neptunus trituberculatus</name>
    <dbReference type="NCBI Taxonomy" id="210409"/>
    <lineage>
        <taxon>Eukaryota</taxon>
        <taxon>Metazoa</taxon>
        <taxon>Ecdysozoa</taxon>
        <taxon>Arthropoda</taxon>
        <taxon>Crustacea</taxon>
        <taxon>Multicrustacea</taxon>
        <taxon>Malacostraca</taxon>
        <taxon>Eumalacostraca</taxon>
        <taxon>Eucarida</taxon>
        <taxon>Decapoda</taxon>
        <taxon>Pleocyemata</taxon>
        <taxon>Brachyura</taxon>
        <taxon>Eubrachyura</taxon>
        <taxon>Portunoidea</taxon>
        <taxon>Portunidae</taxon>
        <taxon>Portuninae</taxon>
        <taxon>Portunus</taxon>
    </lineage>
</organism>
<reference evidence="2 3" key="1">
    <citation type="submission" date="2019-05" db="EMBL/GenBank/DDBJ databases">
        <title>Another draft genome of Portunus trituberculatus and its Hox gene families provides insights of decapod evolution.</title>
        <authorList>
            <person name="Jeong J.-H."/>
            <person name="Song I."/>
            <person name="Kim S."/>
            <person name="Choi T."/>
            <person name="Kim D."/>
            <person name="Ryu S."/>
            <person name="Kim W."/>
        </authorList>
    </citation>
    <scope>NUCLEOTIDE SEQUENCE [LARGE SCALE GENOMIC DNA]</scope>
    <source>
        <tissue evidence="2">Muscle</tissue>
    </source>
</reference>
<gene>
    <name evidence="2" type="ORF">E2C01_091556</name>
</gene>
<proteinExistence type="predicted"/>
<name>A0A5B7JNW8_PORTR</name>
<sequence length="85" mass="10062">MQASGLTCCIFYKVWAFLDSKDKTKRTYEKKEESCNIFPTLVKEYRTDYMRMNSLFKEMRSCSSEPYEANRTSPTGNEDQNDIFN</sequence>
<keyword evidence="3" id="KW-1185">Reference proteome</keyword>
<comment type="caution">
    <text evidence="2">The sequence shown here is derived from an EMBL/GenBank/DDBJ whole genome shotgun (WGS) entry which is preliminary data.</text>
</comment>
<protein>
    <submittedName>
        <fullName evidence="2">Uncharacterized protein</fullName>
    </submittedName>
</protein>
<evidence type="ECO:0000256" key="1">
    <source>
        <dbReference type="SAM" id="MobiDB-lite"/>
    </source>
</evidence>
<evidence type="ECO:0000313" key="3">
    <source>
        <dbReference type="Proteomes" id="UP000324222"/>
    </source>
</evidence>
<feature type="compositionally biased region" description="Polar residues" evidence="1">
    <location>
        <begin position="70"/>
        <end position="85"/>
    </location>
</feature>
<accession>A0A5B7JNW8</accession>
<feature type="region of interest" description="Disordered" evidence="1">
    <location>
        <begin position="61"/>
        <end position="85"/>
    </location>
</feature>
<dbReference type="Proteomes" id="UP000324222">
    <property type="component" value="Unassembled WGS sequence"/>
</dbReference>